<dbReference type="OrthoDB" id="641149at2759"/>
<dbReference type="AlphaFoldDB" id="A0A812RLB2"/>
<feature type="region of interest" description="Disordered" evidence="3">
    <location>
        <begin position="191"/>
        <end position="212"/>
    </location>
</feature>
<dbReference type="Gene3D" id="3.40.50.150">
    <property type="entry name" value="Vaccinia Virus protein VP39"/>
    <property type="match status" value="1"/>
</dbReference>
<dbReference type="PANTHER" id="PTHR33050:SF7">
    <property type="entry name" value="RIBONUCLEASE H"/>
    <property type="match status" value="1"/>
</dbReference>
<feature type="compositionally biased region" description="Basic and acidic residues" evidence="3">
    <location>
        <begin position="200"/>
        <end position="212"/>
    </location>
</feature>
<comment type="caution">
    <text evidence="4">The sequence shown here is derived from an EMBL/GenBank/DDBJ whole genome shotgun (WGS) entry which is preliminary data.</text>
</comment>
<protein>
    <submittedName>
        <fullName evidence="4">NOVA1 protein</fullName>
    </submittedName>
</protein>
<organism evidence="4 5">
    <name type="scientific">Symbiodinium pilosum</name>
    <name type="common">Dinoflagellate</name>
    <dbReference type="NCBI Taxonomy" id="2952"/>
    <lineage>
        <taxon>Eukaryota</taxon>
        <taxon>Sar</taxon>
        <taxon>Alveolata</taxon>
        <taxon>Dinophyceae</taxon>
        <taxon>Suessiales</taxon>
        <taxon>Symbiodiniaceae</taxon>
        <taxon>Symbiodinium</taxon>
    </lineage>
</organism>
<evidence type="ECO:0000313" key="5">
    <source>
        <dbReference type="Proteomes" id="UP000649617"/>
    </source>
</evidence>
<accession>A0A812RLB2</accession>
<dbReference type="GO" id="GO:0032259">
    <property type="term" value="P:methylation"/>
    <property type="evidence" value="ECO:0007669"/>
    <property type="project" value="UniProtKB-KW"/>
</dbReference>
<evidence type="ECO:0000256" key="3">
    <source>
        <dbReference type="SAM" id="MobiDB-lite"/>
    </source>
</evidence>
<evidence type="ECO:0000256" key="1">
    <source>
        <dbReference type="ARBA" id="ARBA00022603"/>
    </source>
</evidence>
<sequence length="913" mass="103529">MVTVDADLTAAATEAGIDLTTDPVMKYLRAIKIITSSAISVYFQDDTSVTDLVKKLEGKFTYKGNDYDLGGEDVNAVTAQWNQSQCLMTDFSDHGDASDVPIWWPLGDQLLFVVDDEAFVEVVLFAVAVGVAGVDGGDDVVAASLAWYLALIKTLWETFAWDIAMRMRQNETFPVITQEIMQDLTTVNDALMQSPKKKQRNDQEQQRWRRRGHSIDEHFRPIHMGDTNDFDIEKLIDTLLDSLDPNIPITILITGGPPCPDFSGVRANPSGAAGATGHLFQKFTQIIQQIKQVLQQIPIYILIENVVPHTNVQQDILELSRQLGINPIIVDAEDGGIIHRKRLWWLSVEWDKVKPQLVANTPWDLHWTQTDTPWPRLHNPIAKTLQPPLDTKHFTAPAILQKGGLFHCLTTPAPDEHGRPAPQHCNEKPDTIQRWQADHQRFAPWQYQHKYLVSDADGHKHLAPANMREQMMGFDGQRTANMTPDKTEYHRNKALGNTWHTPSAIWLLLLMVMDTTHTPTTAIPISRIQRATSVWLATSTSFGPPPKPTHHLYMPQFCWREHTQRTQSLDTSHTPKPLDPTLEWVIQHSHLFHPVADFREQVVLEIRRLVEDMQELTDDWLRDLPQHVQKAYTARKQVTQELSSGFRLMGQLQPGTNWYLRSDNKYLMPKTQEEFSEHNDHFVRRKLQQARVDDHYEMMLEEIVQEVKMGIGAAADTTQRASCAINLTNPDQLLHVWGHDHDGAYRQLPLDQPEQAYVLLHTPEGPTLWSHNVLLFGSSASVWGYNRFGDAMVSVSRLILLCPTMHYVDDYGSAEASHQADSGFRSFEDFNGALGYNMKTSKRQPPASSHKIQGVIISTDTNHITLTPCPQRVERMCSDITASIQCNTLEPDQARRMAGKCNFLTGRLFGKVG</sequence>
<dbReference type="InterPro" id="IPR052055">
    <property type="entry name" value="Hepadnavirus_pol/RT"/>
</dbReference>
<dbReference type="PANTHER" id="PTHR33050">
    <property type="entry name" value="REVERSE TRANSCRIPTASE DOMAIN-CONTAINING PROTEIN"/>
    <property type="match status" value="1"/>
</dbReference>
<reference evidence="4" key="1">
    <citation type="submission" date="2021-02" db="EMBL/GenBank/DDBJ databases">
        <authorList>
            <person name="Dougan E. K."/>
            <person name="Rhodes N."/>
            <person name="Thang M."/>
            <person name="Chan C."/>
        </authorList>
    </citation>
    <scope>NUCLEOTIDE SEQUENCE</scope>
</reference>
<keyword evidence="2" id="KW-0808">Transferase</keyword>
<dbReference type="SUPFAM" id="SSF53335">
    <property type="entry name" value="S-adenosyl-L-methionine-dependent methyltransferases"/>
    <property type="match status" value="1"/>
</dbReference>
<name>A0A812RLB2_SYMPI</name>
<dbReference type="Proteomes" id="UP000649617">
    <property type="component" value="Unassembled WGS sequence"/>
</dbReference>
<dbReference type="InterPro" id="IPR029063">
    <property type="entry name" value="SAM-dependent_MTases_sf"/>
</dbReference>
<proteinExistence type="predicted"/>
<keyword evidence="1" id="KW-0489">Methyltransferase</keyword>
<feature type="non-terminal residue" evidence="4">
    <location>
        <position position="913"/>
    </location>
</feature>
<gene>
    <name evidence="4" type="primary">NOVA1</name>
    <name evidence="4" type="ORF">SPIL2461_LOCUS10906</name>
</gene>
<dbReference type="EMBL" id="CAJNIZ010021000">
    <property type="protein sequence ID" value="CAE7447242.1"/>
    <property type="molecule type" value="Genomic_DNA"/>
</dbReference>
<dbReference type="GO" id="GO:0008168">
    <property type="term" value="F:methyltransferase activity"/>
    <property type="evidence" value="ECO:0007669"/>
    <property type="project" value="UniProtKB-KW"/>
</dbReference>
<dbReference type="Pfam" id="PF00145">
    <property type="entry name" value="DNA_methylase"/>
    <property type="match status" value="1"/>
</dbReference>
<evidence type="ECO:0000256" key="2">
    <source>
        <dbReference type="ARBA" id="ARBA00022679"/>
    </source>
</evidence>
<dbReference type="InterPro" id="IPR001525">
    <property type="entry name" value="C5_MeTfrase"/>
</dbReference>
<keyword evidence="5" id="KW-1185">Reference proteome</keyword>
<evidence type="ECO:0000313" key="4">
    <source>
        <dbReference type="EMBL" id="CAE7447242.1"/>
    </source>
</evidence>